<dbReference type="Gene3D" id="3.20.20.80">
    <property type="entry name" value="Glycosidases"/>
    <property type="match status" value="1"/>
</dbReference>
<dbReference type="PRINTS" id="PR00742">
    <property type="entry name" value="GLHYDRLASE35"/>
</dbReference>
<comment type="similarity">
    <text evidence="1 2">Belongs to the glycosyl hydrolase 35 family.</text>
</comment>
<evidence type="ECO:0000313" key="6">
    <source>
        <dbReference type="Proteomes" id="UP001519362"/>
    </source>
</evidence>
<comment type="caution">
    <text evidence="5">The sequence shown here is derived from an EMBL/GenBank/DDBJ whole genome shotgun (WGS) entry which is preliminary data.</text>
</comment>
<gene>
    <name evidence="5" type="ORF">JOF34_000928</name>
</gene>
<dbReference type="RefSeq" id="WP_165136643.1">
    <property type="nucleotide sequence ID" value="NZ_CP049253.1"/>
</dbReference>
<dbReference type="Pfam" id="PF01301">
    <property type="entry name" value="Glyco_hydro_35"/>
    <property type="match status" value="1"/>
</dbReference>
<sequence>MSVTESASRNTPKRPLSVRVPRPAPAHPAPLDMGEGTDIRVMSRYIERSGRPWFPIMGEYHFSRDQPDHWETELRKIRSGGVNIVSTYILWILHEEQQGDVRWDGARDLRRFVETAQIVGLDVVIRIGPWAHGETRNGGFPDWLQALPIARRTNDPDYLALVRGWYAQIAAQVHGLFRDHQNPHGPIVGVQVENEIYDQPDHLGTLRDMAEAEGMRASLWTATGWGGAQLPERRVLPVYAGYADAFWEESHTGWPEFGRMHFTFSAVRDDLTVGADLRQVGVDGSVATESADPWPFATCELGGGMPVAYHRRPLVDPEDVAALAHVKLGSGSSWQGYYLFHGGTQVIGNTTTQESQATGYPNDLPVRDYDFFAPIGREGAQRPHFHALRRQHLMLEAFGEAIVAEPAVIPGDGDVRWSVRGDDRRAWLFVNNHQPALAALETIPGVQFHVEMAASTITMPAAPFTLSAGTFACWPIRQRLGGIDAVTATAQPITQIQTSQGMLVVLAATPGVPVEIQCDEGDVDMVSGATAERRDGGGITVTPITAPGPDCRVKIGTTTFVVLDDDTANGVWKGHVAGRERIVIWDGEGWFDETGFRVTEDPRPRTARVLPALAQGQATVIPVPGADVVRDLPAPVFDDVRTAPVRTGGSAGRFSAPADVDVARLPSTHVDIRDEWFDEAERLLLEITWTGDVMRVYAGDTLIADQFWSGRPLDVDLLPYRELIIRDGLHLRGFAWAPDSGIHVDPRVRPGAVEPVLEVHGAALRTVRSRQIC</sequence>
<evidence type="ECO:0000256" key="3">
    <source>
        <dbReference type="SAM" id="MobiDB-lite"/>
    </source>
</evidence>
<dbReference type="InterPro" id="IPR001944">
    <property type="entry name" value="Glycoside_Hdrlase_35"/>
</dbReference>
<protein>
    <recommendedName>
        <fullName evidence="4">Glycoside hydrolase 35 catalytic domain-containing protein</fullName>
    </recommendedName>
</protein>
<proteinExistence type="inferred from homology"/>
<feature type="region of interest" description="Disordered" evidence="3">
    <location>
        <begin position="1"/>
        <end position="35"/>
    </location>
</feature>
<dbReference type="PANTHER" id="PTHR23421">
    <property type="entry name" value="BETA-GALACTOSIDASE RELATED"/>
    <property type="match status" value="1"/>
</dbReference>
<dbReference type="Proteomes" id="UP001519362">
    <property type="component" value="Unassembled WGS sequence"/>
</dbReference>
<keyword evidence="6" id="KW-1185">Reference proteome</keyword>
<dbReference type="InterPro" id="IPR017853">
    <property type="entry name" value="GH"/>
</dbReference>
<organism evidence="5 6">
    <name type="scientific">Microbacterium amylolyticum</name>
    <dbReference type="NCBI Taxonomy" id="936337"/>
    <lineage>
        <taxon>Bacteria</taxon>
        <taxon>Bacillati</taxon>
        <taxon>Actinomycetota</taxon>
        <taxon>Actinomycetes</taxon>
        <taxon>Micrococcales</taxon>
        <taxon>Microbacteriaceae</taxon>
        <taxon>Microbacterium</taxon>
    </lineage>
</organism>
<feature type="domain" description="Glycoside hydrolase 35 catalytic" evidence="4">
    <location>
        <begin position="50"/>
        <end position="392"/>
    </location>
</feature>
<evidence type="ECO:0000259" key="4">
    <source>
        <dbReference type="Pfam" id="PF01301"/>
    </source>
</evidence>
<reference evidence="5 6" key="1">
    <citation type="submission" date="2021-03" db="EMBL/GenBank/DDBJ databases">
        <title>Sequencing the genomes of 1000 actinobacteria strains.</title>
        <authorList>
            <person name="Klenk H.-P."/>
        </authorList>
    </citation>
    <scope>NUCLEOTIDE SEQUENCE [LARGE SCALE GENOMIC DNA]</scope>
    <source>
        <strain evidence="5 6">DSM 24221</strain>
    </source>
</reference>
<dbReference type="EMBL" id="JAGIOL010000001">
    <property type="protein sequence ID" value="MBP2436342.1"/>
    <property type="molecule type" value="Genomic_DNA"/>
</dbReference>
<evidence type="ECO:0000256" key="2">
    <source>
        <dbReference type="RuleBase" id="RU003679"/>
    </source>
</evidence>
<dbReference type="SUPFAM" id="SSF51445">
    <property type="entry name" value="(Trans)glycosidases"/>
    <property type="match status" value="1"/>
</dbReference>
<name>A0ABS4ZGD4_9MICO</name>
<dbReference type="InterPro" id="IPR031330">
    <property type="entry name" value="Gly_Hdrlase_35_cat"/>
</dbReference>
<accession>A0ABS4ZGD4</accession>
<feature type="compositionally biased region" description="Polar residues" evidence="3">
    <location>
        <begin position="1"/>
        <end position="10"/>
    </location>
</feature>
<evidence type="ECO:0000313" key="5">
    <source>
        <dbReference type="EMBL" id="MBP2436342.1"/>
    </source>
</evidence>
<evidence type="ECO:0000256" key="1">
    <source>
        <dbReference type="ARBA" id="ARBA00009809"/>
    </source>
</evidence>